<feature type="non-terminal residue" evidence="3">
    <location>
        <position position="272"/>
    </location>
</feature>
<protein>
    <submittedName>
        <fullName evidence="3">Abortive infection protein</fullName>
    </submittedName>
</protein>
<reference evidence="3" key="1">
    <citation type="submission" date="2013-08" db="EMBL/GenBank/DDBJ databases">
        <authorList>
            <person name="Mendez C."/>
            <person name="Richter M."/>
            <person name="Ferrer M."/>
            <person name="Sanchez J."/>
        </authorList>
    </citation>
    <scope>NUCLEOTIDE SEQUENCE</scope>
</reference>
<feature type="transmembrane region" description="Helical" evidence="1">
    <location>
        <begin position="85"/>
        <end position="109"/>
    </location>
</feature>
<comment type="caution">
    <text evidence="3">The sequence shown here is derived from an EMBL/GenBank/DDBJ whole genome shotgun (WGS) entry which is preliminary data.</text>
</comment>
<proteinExistence type="predicted"/>
<keyword evidence="1" id="KW-0812">Transmembrane</keyword>
<feature type="transmembrane region" description="Helical" evidence="1">
    <location>
        <begin position="7"/>
        <end position="27"/>
    </location>
</feature>
<reference evidence="3" key="2">
    <citation type="journal article" date="2014" name="ISME J.">
        <title>Microbial stratification in low pH oxic and suboxic macroscopic growths along an acid mine drainage.</title>
        <authorList>
            <person name="Mendez-Garcia C."/>
            <person name="Mesa V."/>
            <person name="Sprenger R.R."/>
            <person name="Richter M."/>
            <person name="Diez M.S."/>
            <person name="Solano J."/>
            <person name="Bargiela R."/>
            <person name="Golyshina O.V."/>
            <person name="Manteca A."/>
            <person name="Ramos J.L."/>
            <person name="Gallego J.R."/>
            <person name="Llorente I."/>
            <person name="Martins Dos Santos V.A."/>
            <person name="Jensen O.N."/>
            <person name="Pelaez A.I."/>
            <person name="Sanchez J."/>
            <person name="Ferrer M."/>
        </authorList>
    </citation>
    <scope>NUCLEOTIDE SEQUENCE</scope>
</reference>
<feature type="transmembrane region" description="Helical" evidence="1">
    <location>
        <begin position="115"/>
        <end position="139"/>
    </location>
</feature>
<evidence type="ECO:0000256" key="1">
    <source>
        <dbReference type="SAM" id="Phobius"/>
    </source>
</evidence>
<evidence type="ECO:0000313" key="3">
    <source>
        <dbReference type="EMBL" id="EQD60558.1"/>
    </source>
</evidence>
<dbReference type="AlphaFoldDB" id="T1AW36"/>
<accession>T1AW36</accession>
<evidence type="ECO:0000259" key="2">
    <source>
        <dbReference type="Pfam" id="PF02517"/>
    </source>
</evidence>
<dbReference type="InterPro" id="IPR003675">
    <property type="entry name" value="Rce1/LyrA-like_dom"/>
</dbReference>
<feature type="transmembrane region" description="Helical" evidence="1">
    <location>
        <begin position="159"/>
        <end position="180"/>
    </location>
</feature>
<sequence length="272" mass="29292">MHRTMRVFAWFMLLIAFSLACMAVFTYPAWLLLHPHFNFPFQRIGERIGMLGFLIGFLLIARRLRLGDRVSLGFGAPRRVYLREYGIALVIGTLTMSLVVASMAALGLLDWQPAARYGAGALAALIAKRLLSGVAVGLIEETALRGVMFAGIQRESGTLIAIALTSIIFAATHFLGVAHIPADAVTPWSGVTVLHGTLRAFEDPLGNADAFLCLTAIGVVLAKVRSITGNTSASMGLHAGWVWVMLVVHGLSRPNITSPLSFLLSHHDGFTG</sequence>
<gene>
    <name evidence="3" type="ORF">B1A_10089</name>
</gene>
<feature type="domain" description="CAAX prenyl protease 2/Lysostaphin resistance protein A-like" evidence="2">
    <location>
        <begin position="127"/>
        <end position="243"/>
    </location>
</feature>
<organism evidence="3">
    <name type="scientific">mine drainage metagenome</name>
    <dbReference type="NCBI Taxonomy" id="410659"/>
    <lineage>
        <taxon>unclassified sequences</taxon>
        <taxon>metagenomes</taxon>
        <taxon>ecological metagenomes</taxon>
    </lineage>
</organism>
<name>T1AW36_9ZZZZ</name>
<feature type="transmembrane region" description="Helical" evidence="1">
    <location>
        <begin position="205"/>
        <end position="222"/>
    </location>
</feature>
<dbReference type="GO" id="GO:0004175">
    <property type="term" value="F:endopeptidase activity"/>
    <property type="evidence" value="ECO:0007669"/>
    <property type="project" value="UniProtKB-ARBA"/>
</dbReference>
<keyword evidence="1" id="KW-1133">Transmembrane helix</keyword>
<keyword evidence="1" id="KW-0472">Membrane</keyword>
<dbReference type="PROSITE" id="PS51257">
    <property type="entry name" value="PROKAR_LIPOPROTEIN"/>
    <property type="match status" value="1"/>
</dbReference>
<dbReference type="PANTHER" id="PTHR39430:SF1">
    <property type="entry name" value="PROTEASE"/>
    <property type="match status" value="1"/>
</dbReference>
<dbReference type="EMBL" id="AUZX01007182">
    <property type="protein sequence ID" value="EQD60558.1"/>
    <property type="molecule type" value="Genomic_DNA"/>
</dbReference>
<feature type="transmembrane region" description="Helical" evidence="1">
    <location>
        <begin position="47"/>
        <end position="64"/>
    </location>
</feature>
<dbReference type="Pfam" id="PF02517">
    <property type="entry name" value="Rce1-like"/>
    <property type="match status" value="1"/>
</dbReference>
<dbReference type="PANTHER" id="PTHR39430">
    <property type="entry name" value="MEMBRANE-ASSOCIATED PROTEASE-RELATED"/>
    <property type="match status" value="1"/>
</dbReference>
<dbReference type="GO" id="GO:0080120">
    <property type="term" value="P:CAAX-box protein maturation"/>
    <property type="evidence" value="ECO:0007669"/>
    <property type="project" value="UniProtKB-ARBA"/>
</dbReference>